<evidence type="ECO:0000256" key="10">
    <source>
        <dbReference type="ARBA" id="ARBA00074604"/>
    </source>
</evidence>
<dbReference type="Proteomes" id="UP001154078">
    <property type="component" value="Chromosome 7"/>
</dbReference>
<dbReference type="OrthoDB" id="5987191at2759"/>
<dbReference type="Gene3D" id="2.60.120.970">
    <property type="match status" value="1"/>
</dbReference>
<evidence type="ECO:0000256" key="9">
    <source>
        <dbReference type="ARBA" id="ARBA00023180"/>
    </source>
</evidence>
<dbReference type="PANTHER" id="PTHR11848:SF263">
    <property type="entry name" value="PROTEIN DECAPENTAPLEGIC"/>
    <property type="match status" value="1"/>
</dbReference>
<evidence type="ECO:0000256" key="3">
    <source>
        <dbReference type="ARBA" id="ARBA00022473"/>
    </source>
</evidence>
<keyword evidence="7 11" id="KW-0339">Growth factor</keyword>
<dbReference type="GO" id="GO:0005125">
    <property type="term" value="F:cytokine activity"/>
    <property type="evidence" value="ECO:0007669"/>
    <property type="project" value="TreeGrafter"/>
</dbReference>
<comment type="subcellular location">
    <subcellularLocation>
        <location evidence="1">Secreted</location>
    </subcellularLocation>
</comment>
<dbReference type="FunFam" id="2.60.120.970:FF:000018">
    <property type="entry name" value="Decapentaplegic, isoform A"/>
    <property type="match status" value="1"/>
</dbReference>
<dbReference type="GO" id="GO:0008083">
    <property type="term" value="F:growth factor activity"/>
    <property type="evidence" value="ECO:0007669"/>
    <property type="project" value="UniProtKB-KW"/>
</dbReference>
<keyword evidence="5 12" id="KW-0732">Signal</keyword>
<keyword evidence="9" id="KW-0325">Glycoprotein</keyword>
<dbReference type="InterPro" id="IPR001839">
    <property type="entry name" value="TGF-b_C"/>
</dbReference>
<dbReference type="SMART" id="SM00204">
    <property type="entry name" value="TGFB"/>
    <property type="match status" value="1"/>
</dbReference>
<evidence type="ECO:0000259" key="13">
    <source>
        <dbReference type="PROSITE" id="PS51362"/>
    </source>
</evidence>
<dbReference type="GO" id="GO:0051240">
    <property type="term" value="P:positive regulation of multicellular organismal process"/>
    <property type="evidence" value="ECO:0007669"/>
    <property type="project" value="UniProtKB-ARBA"/>
</dbReference>
<gene>
    <name evidence="14" type="ORF">MELIAE_LOCUS10478</name>
</gene>
<evidence type="ECO:0000256" key="6">
    <source>
        <dbReference type="ARBA" id="ARBA00022782"/>
    </source>
</evidence>
<evidence type="ECO:0000256" key="5">
    <source>
        <dbReference type="ARBA" id="ARBA00022729"/>
    </source>
</evidence>
<keyword evidence="6" id="KW-0221">Differentiation</keyword>
<keyword evidence="8" id="KW-1015">Disulfide bond</keyword>
<dbReference type="EMBL" id="OV121138">
    <property type="protein sequence ID" value="CAH0560778.1"/>
    <property type="molecule type" value="Genomic_DNA"/>
</dbReference>
<evidence type="ECO:0000256" key="11">
    <source>
        <dbReference type="RuleBase" id="RU000354"/>
    </source>
</evidence>
<dbReference type="Pfam" id="PF00688">
    <property type="entry name" value="TGFb_propeptide"/>
    <property type="match status" value="1"/>
</dbReference>
<name>A0A9P0FN24_BRAAE</name>
<protein>
    <recommendedName>
        <fullName evidence="10">Protein decapentaplegic</fullName>
    </recommendedName>
</protein>
<dbReference type="GO" id="GO:0030154">
    <property type="term" value="P:cell differentiation"/>
    <property type="evidence" value="ECO:0007669"/>
    <property type="project" value="UniProtKB-KW"/>
</dbReference>
<dbReference type="PROSITE" id="PS00250">
    <property type="entry name" value="TGF_BETA_1"/>
    <property type="match status" value="1"/>
</dbReference>
<keyword evidence="4" id="KW-0964">Secreted</keyword>
<feature type="domain" description="TGF-beta family profile" evidence="13">
    <location>
        <begin position="284"/>
        <end position="398"/>
    </location>
</feature>
<evidence type="ECO:0000313" key="15">
    <source>
        <dbReference type="Proteomes" id="UP001154078"/>
    </source>
</evidence>
<evidence type="ECO:0000256" key="7">
    <source>
        <dbReference type="ARBA" id="ARBA00023030"/>
    </source>
</evidence>
<dbReference type="GO" id="GO:0005615">
    <property type="term" value="C:extracellular space"/>
    <property type="evidence" value="ECO:0007669"/>
    <property type="project" value="TreeGrafter"/>
</dbReference>
<dbReference type="InterPro" id="IPR015615">
    <property type="entry name" value="TGF-beta-rel"/>
</dbReference>
<reference evidence="14" key="1">
    <citation type="submission" date="2021-12" db="EMBL/GenBank/DDBJ databases">
        <authorList>
            <person name="King R."/>
        </authorList>
    </citation>
    <scope>NUCLEOTIDE SEQUENCE</scope>
</reference>
<dbReference type="InterPro" id="IPR029034">
    <property type="entry name" value="Cystine-knot_cytokine"/>
</dbReference>
<accession>A0A9P0FN24</accession>
<keyword evidence="3" id="KW-0217">Developmental protein</keyword>
<evidence type="ECO:0000256" key="2">
    <source>
        <dbReference type="ARBA" id="ARBA00006656"/>
    </source>
</evidence>
<dbReference type="Pfam" id="PF00019">
    <property type="entry name" value="TGF_beta"/>
    <property type="match status" value="1"/>
</dbReference>
<keyword evidence="15" id="KW-1185">Reference proteome</keyword>
<sequence length="398" mass="45741">MLCNLFWINYPTRKTGFLKMRLSTILWLVLLAQTKSEDTETIEISNDLPPEAMKQVEASLMTMFGFKGRPNLDRSKIFIPQEMLDLYEQQMGHPLDTTNIPKKGMHTQNANTVRSFAHAESSIDKRFAGHHKFRLKFNVENVPKEEKLKAAEVILKRISLKHLPKEERYQRVLVSDIVQPGIKGKQDPIIRVIDSKVVDTHKNEPISVDVLPAVERWFEEPKNNHGVLITITGKNTKKSNRHVRLKRHATDDEDDWRATQPILYTYTDDGKNKPATKKDMTNLRRKRATKKGKPSPCKRHKMYVNFTSVGWNDWIVAPPGYDAYFCQGQCEFPLPDHLNATNHAIVQTLFNSMRPTQVPKACCVPTQLNAISMLYLDDDSKVVLKNYKEMVVIGCGCR</sequence>
<evidence type="ECO:0000256" key="12">
    <source>
        <dbReference type="SAM" id="SignalP"/>
    </source>
</evidence>
<evidence type="ECO:0000256" key="8">
    <source>
        <dbReference type="ARBA" id="ARBA00023157"/>
    </source>
</evidence>
<dbReference type="FunFam" id="2.10.90.10:FF:000103">
    <property type="entry name" value="Bone morphogenetic protein 16"/>
    <property type="match status" value="1"/>
</dbReference>
<dbReference type="InterPro" id="IPR017948">
    <property type="entry name" value="TGFb_CS"/>
</dbReference>
<dbReference type="SUPFAM" id="SSF57501">
    <property type="entry name" value="Cystine-knot cytokines"/>
    <property type="match status" value="1"/>
</dbReference>
<dbReference type="PROSITE" id="PS51362">
    <property type="entry name" value="TGF_BETA_2"/>
    <property type="match status" value="1"/>
</dbReference>
<evidence type="ECO:0000256" key="1">
    <source>
        <dbReference type="ARBA" id="ARBA00004613"/>
    </source>
</evidence>
<evidence type="ECO:0000313" key="14">
    <source>
        <dbReference type="EMBL" id="CAH0560778.1"/>
    </source>
</evidence>
<organism evidence="14 15">
    <name type="scientific">Brassicogethes aeneus</name>
    <name type="common">Rape pollen beetle</name>
    <name type="synonym">Meligethes aeneus</name>
    <dbReference type="NCBI Taxonomy" id="1431903"/>
    <lineage>
        <taxon>Eukaryota</taxon>
        <taxon>Metazoa</taxon>
        <taxon>Ecdysozoa</taxon>
        <taxon>Arthropoda</taxon>
        <taxon>Hexapoda</taxon>
        <taxon>Insecta</taxon>
        <taxon>Pterygota</taxon>
        <taxon>Neoptera</taxon>
        <taxon>Endopterygota</taxon>
        <taxon>Coleoptera</taxon>
        <taxon>Polyphaga</taxon>
        <taxon>Cucujiformia</taxon>
        <taxon>Nitidulidae</taxon>
        <taxon>Meligethinae</taxon>
        <taxon>Brassicogethes</taxon>
    </lineage>
</organism>
<dbReference type="Gene3D" id="2.10.90.10">
    <property type="entry name" value="Cystine-knot cytokines"/>
    <property type="match status" value="1"/>
</dbReference>
<dbReference type="PANTHER" id="PTHR11848">
    <property type="entry name" value="TGF-BETA FAMILY"/>
    <property type="match status" value="1"/>
</dbReference>
<proteinExistence type="inferred from homology"/>
<comment type="similarity">
    <text evidence="2 11">Belongs to the TGF-beta family.</text>
</comment>
<dbReference type="GO" id="GO:0051094">
    <property type="term" value="P:positive regulation of developmental process"/>
    <property type="evidence" value="ECO:0007669"/>
    <property type="project" value="UniProtKB-ARBA"/>
</dbReference>
<dbReference type="InterPro" id="IPR001111">
    <property type="entry name" value="TGF-b_propeptide"/>
</dbReference>
<feature type="signal peptide" evidence="12">
    <location>
        <begin position="1"/>
        <end position="36"/>
    </location>
</feature>
<evidence type="ECO:0000256" key="4">
    <source>
        <dbReference type="ARBA" id="ARBA00022525"/>
    </source>
</evidence>
<feature type="chain" id="PRO_5040210249" description="Protein decapentaplegic" evidence="12">
    <location>
        <begin position="37"/>
        <end position="398"/>
    </location>
</feature>
<dbReference type="AlphaFoldDB" id="A0A9P0FN24"/>